<comment type="caution">
    <text evidence="2">The sequence shown here is derived from an EMBL/GenBank/DDBJ whole genome shotgun (WGS) entry which is preliminary data.</text>
</comment>
<keyword evidence="1" id="KW-0812">Transmembrane</keyword>
<gene>
    <name evidence="2" type="ORF">UR34_C0021G0008</name>
</gene>
<dbReference type="EMBL" id="LBOV01000021">
    <property type="protein sequence ID" value="KKP43103.1"/>
    <property type="molecule type" value="Genomic_DNA"/>
</dbReference>
<name>A0A0F9ZG55_9BACT</name>
<keyword evidence="1" id="KW-1133">Transmembrane helix</keyword>
<sequence>MKSKWYANWLIIITFCLLFSSIGIFIVSLQDSIGMKKCVNGSDLGENCICNNEGVVVCDEQNAQSIVSSEFVSTGLLFSYNFLNFVEGGDLEAKNVKFVDISQLGGGLKITLETNSLCNEDSISAPQIGFYKLEEDRLTLTIGTNVLDESFNKVCLTEGSFYIGNFNRELNDKFKIYYQDEFDSIYPANNCTYEGYIRNDGDVYNSSDGCFLCQCKSGKSSCEKENSCLK</sequence>
<organism evidence="2 3">
    <name type="scientific">candidate division WS6 bacterium GW2011_GWC1_33_20</name>
    <dbReference type="NCBI Taxonomy" id="1619089"/>
    <lineage>
        <taxon>Bacteria</taxon>
        <taxon>Candidatus Dojkabacteria</taxon>
    </lineage>
</organism>
<dbReference type="Proteomes" id="UP000034302">
    <property type="component" value="Unassembled WGS sequence"/>
</dbReference>
<feature type="transmembrane region" description="Helical" evidence="1">
    <location>
        <begin position="6"/>
        <end position="27"/>
    </location>
</feature>
<reference evidence="2 3" key="1">
    <citation type="journal article" date="2015" name="Nature">
        <title>rRNA introns, odd ribosomes, and small enigmatic genomes across a large radiation of phyla.</title>
        <authorList>
            <person name="Brown C.T."/>
            <person name="Hug L.A."/>
            <person name="Thomas B.C."/>
            <person name="Sharon I."/>
            <person name="Castelle C.J."/>
            <person name="Singh A."/>
            <person name="Wilkins M.J."/>
            <person name="Williams K.H."/>
            <person name="Banfield J.F."/>
        </authorList>
    </citation>
    <scope>NUCLEOTIDE SEQUENCE [LARGE SCALE GENOMIC DNA]</scope>
</reference>
<proteinExistence type="predicted"/>
<evidence type="ECO:0000313" key="2">
    <source>
        <dbReference type="EMBL" id="KKP43103.1"/>
    </source>
</evidence>
<accession>A0A0F9ZG55</accession>
<evidence type="ECO:0000313" key="3">
    <source>
        <dbReference type="Proteomes" id="UP000034302"/>
    </source>
</evidence>
<keyword evidence="1" id="KW-0472">Membrane</keyword>
<protein>
    <submittedName>
        <fullName evidence="2">Uncharacterized protein</fullName>
    </submittedName>
</protein>
<evidence type="ECO:0000256" key="1">
    <source>
        <dbReference type="SAM" id="Phobius"/>
    </source>
</evidence>
<dbReference type="AlphaFoldDB" id="A0A0F9ZG55"/>